<organism evidence="1 2">
    <name type="scientific">Sclerotinia nivalis</name>
    <dbReference type="NCBI Taxonomy" id="352851"/>
    <lineage>
        <taxon>Eukaryota</taxon>
        <taxon>Fungi</taxon>
        <taxon>Dikarya</taxon>
        <taxon>Ascomycota</taxon>
        <taxon>Pezizomycotina</taxon>
        <taxon>Leotiomycetes</taxon>
        <taxon>Helotiales</taxon>
        <taxon>Sclerotiniaceae</taxon>
        <taxon>Sclerotinia</taxon>
    </lineage>
</organism>
<keyword evidence="2" id="KW-1185">Reference proteome</keyword>
<comment type="caution">
    <text evidence="1">The sequence shown here is derived from an EMBL/GenBank/DDBJ whole genome shotgun (WGS) entry which is preliminary data.</text>
</comment>
<dbReference type="AlphaFoldDB" id="A0A9X0DNX0"/>
<accession>A0A9X0DNX0</accession>
<gene>
    <name evidence="1" type="ORF">OCU04_000935</name>
</gene>
<evidence type="ECO:0000313" key="2">
    <source>
        <dbReference type="Proteomes" id="UP001152300"/>
    </source>
</evidence>
<sequence length="69" mass="7468">MNGDDKMIPWCTFVDINEDSGSNVQTITSEIWKYLNIHGIFAPQTNVLLADGSVVEALAPVVGRAANYG</sequence>
<dbReference type="EMBL" id="JAPEIS010000001">
    <property type="protein sequence ID" value="KAJ8070561.1"/>
    <property type="molecule type" value="Genomic_DNA"/>
</dbReference>
<dbReference type="Proteomes" id="UP001152300">
    <property type="component" value="Unassembled WGS sequence"/>
</dbReference>
<proteinExistence type="predicted"/>
<protein>
    <submittedName>
        <fullName evidence="1">Uncharacterized protein</fullName>
    </submittedName>
</protein>
<reference evidence="1" key="1">
    <citation type="submission" date="2022-11" db="EMBL/GenBank/DDBJ databases">
        <title>Genome Resource of Sclerotinia nivalis Strain SnTB1, a Plant Pathogen Isolated from American Ginseng.</title>
        <authorList>
            <person name="Fan S."/>
        </authorList>
    </citation>
    <scope>NUCLEOTIDE SEQUENCE</scope>
    <source>
        <strain evidence="1">SnTB1</strain>
    </source>
</reference>
<name>A0A9X0DNX0_9HELO</name>
<evidence type="ECO:0000313" key="1">
    <source>
        <dbReference type="EMBL" id="KAJ8070561.1"/>
    </source>
</evidence>